<evidence type="ECO:0000259" key="5">
    <source>
        <dbReference type="Pfam" id="PF13614"/>
    </source>
</evidence>
<dbReference type="SUPFAM" id="SSF52540">
    <property type="entry name" value="P-loop containing nucleoside triphosphate hydrolases"/>
    <property type="match status" value="1"/>
</dbReference>
<accession>A0A923L1V6</accession>
<dbReference type="InterPro" id="IPR050678">
    <property type="entry name" value="DNA_Partitioning_ATPase"/>
</dbReference>
<dbReference type="AlphaFoldDB" id="A0A923L1V6"/>
<evidence type="ECO:0000313" key="6">
    <source>
        <dbReference type="EMBL" id="MBC5582312.1"/>
    </source>
</evidence>
<dbReference type="PANTHER" id="PTHR13696:SF52">
    <property type="entry name" value="PARA FAMILY PROTEIN CT_582"/>
    <property type="match status" value="1"/>
</dbReference>
<evidence type="ECO:0000256" key="4">
    <source>
        <dbReference type="ARBA" id="ARBA00071824"/>
    </source>
</evidence>
<comment type="subunit">
    <text evidence="3">Dimerizes in the presence of ATP but not ADP; ATP-binding is required for double-stranded (ds)DNA-binding. Interacts with DnaA.</text>
</comment>
<protein>
    <recommendedName>
        <fullName evidence="4">Sporulation initiation inhibitor protein Soj</fullName>
    </recommendedName>
</protein>
<keyword evidence="7" id="KW-1185">Reference proteome</keyword>
<comment type="caution">
    <text evidence="6">The sequence shown here is derived from an EMBL/GenBank/DDBJ whole genome shotgun (WGS) entry which is preliminary data.</text>
</comment>
<evidence type="ECO:0000256" key="3">
    <source>
        <dbReference type="ARBA" id="ARBA00062323"/>
    </source>
</evidence>
<evidence type="ECO:0000313" key="7">
    <source>
        <dbReference type="Proteomes" id="UP000659630"/>
    </source>
</evidence>
<organism evidence="6 7">
    <name type="scientific">Anaerofilum hominis</name>
    <dbReference type="NCBI Taxonomy" id="2763016"/>
    <lineage>
        <taxon>Bacteria</taxon>
        <taxon>Bacillati</taxon>
        <taxon>Bacillota</taxon>
        <taxon>Clostridia</taxon>
        <taxon>Eubacteriales</taxon>
        <taxon>Oscillospiraceae</taxon>
        <taxon>Anaerofilum</taxon>
    </lineage>
</organism>
<proteinExistence type="inferred from homology"/>
<dbReference type="InterPro" id="IPR025669">
    <property type="entry name" value="AAA_dom"/>
</dbReference>
<dbReference type="Pfam" id="PF13614">
    <property type="entry name" value="AAA_31"/>
    <property type="match status" value="1"/>
</dbReference>
<dbReference type="PRINTS" id="PR00091">
    <property type="entry name" value="NITROGNASEII"/>
</dbReference>
<comment type="catalytic activity">
    <reaction evidence="2">
        <text>ATP + H2O = ADP + phosphate + H(+)</text>
        <dbReference type="Rhea" id="RHEA:13065"/>
        <dbReference type="ChEBI" id="CHEBI:15377"/>
        <dbReference type="ChEBI" id="CHEBI:15378"/>
        <dbReference type="ChEBI" id="CHEBI:30616"/>
        <dbReference type="ChEBI" id="CHEBI:43474"/>
        <dbReference type="ChEBI" id="CHEBI:456216"/>
    </reaction>
</comment>
<reference evidence="6" key="1">
    <citation type="submission" date="2020-08" db="EMBL/GenBank/DDBJ databases">
        <title>Genome public.</title>
        <authorList>
            <person name="Liu C."/>
            <person name="Sun Q."/>
        </authorList>
    </citation>
    <scope>NUCLEOTIDE SEQUENCE</scope>
    <source>
        <strain evidence="6">BX8</strain>
    </source>
</reference>
<evidence type="ECO:0000256" key="2">
    <source>
        <dbReference type="ARBA" id="ARBA00049360"/>
    </source>
</evidence>
<dbReference type="Gene3D" id="3.40.50.300">
    <property type="entry name" value="P-loop containing nucleotide triphosphate hydrolases"/>
    <property type="match status" value="1"/>
</dbReference>
<dbReference type="FunFam" id="3.40.50.300:FF:000285">
    <property type="entry name" value="Sporulation initiation inhibitor Soj"/>
    <property type="match status" value="1"/>
</dbReference>
<sequence length="257" mass="27893">MSKVIAIANQKGGVGKTTTAVNLASAVAAAGKRVLLVDLDPQGNSTSGYGVAKRSVKNSVYQLLIGEGEPQECVLHTKYKVDLIPSNIQLSGAGIELVALDRRESRLREGIAPLAKQYDFIFIDCPPSLDLLTLNGLCACDTVLVPIQCEFFALEGLSELMSTVRTVKNMYNRYLEIEGVLLTMYDGRLNLTLQVVAEVKKYFPNKVYKTVVPRNVRLSEAPSFGAPVNYYDPASKGAAAYRDLAMELLANNRGADA</sequence>
<dbReference type="RefSeq" id="WP_186888676.1">
    <property type="nucleotide sequence ID" value="NZ_JACONZ010000005.1"/>
</dbReference>
<name>A0A923L1V6_9FIRM</name>
<dbReference type="EMBL" id="JACONZ010000005">
    <property type="protein sequence ID" value="MBC5582312.1"/>
    <property type="molecule type" value="Genomic_DNA"/>
</dbReference>
<evidence type="ECO:0000256" key="1">
    <source>
        <dbReference type="ARBA" id="ARBA00006976"/>
    </source>
</evidence>
<dbReference type="PANTHER" id="PTHR13696">
    <property type="entry name" value="P-LOOP CONTAINING NUCLEOSIDE TRIPHOSPHATE HYDROLASE"/>
    <property type="match status" value="1"/>
</dbReference>
<dbReference type="Proteomes" id="UP000659630">
    <property type="component" value="Unassembled WGS sequence"/>
</dbReference>
<dbReference type="CDD" id="cd02042">
    <property type="entry name" value="ParAB_family"/>
    <property type="match status" value="1"/>
</dbReference>
<feature type="domain" description="AAA" evidence="5">
    <location>
        <begin position="2"/>
        <end position="177"/>
    </location>
</feature>
<dbReference type="InterPro" id="IPR027417">
    <property type="entry name" value="P-loop_NTPase"/>
</dbReference>
<gene>
    <name evidence="6" type="ORF">H8S23_12435</name>
</gene>
<comment type="similarity">
    <text evidence="1">Belongs to the ParA family.</text>
</comment>
<dbReference type="PIRSF" id="PIRSF009320">
    <property type="entry name" value="Nuc_binding_HP_1000"/>
    <property type="match status" value="1"/>
</dbReference>